<dbReference type="Gene3D" id="1.10.357.10">
    <property type="entry name" value="Tetracycline Repressor, domain 2"/>
    <property type="match status" value="1"/>
</dbReference>
<dbReference type="EMBL" id="JAJEPW010000017">
    <property type="protein sequence ID" value="MCC2129358.1"/>
    <property type="molecule type" value="Genomic_DNA"/>
</dbReference>
<feature type="DNA-binding region" description="H-T-H motif" evidence="2">
    <location>
        <begin position="24"/>
        <end position="43"/>
    </location>
</feature>
<sequence length="184" mass="21146">MNAKHDLAEALCQLLETKTLEKITVKDIVARCGVNRQTFYYHFHDVYDLMRWIFEREAANLAQTVREAGGDWRQELHTITDVLRSKRHLVMNAYRSVNRRDLERYLMQGYGPVIRRIVDQAAVGLDVGQEDLEFVSRFYARGLLSGVFDWIESGMPENIGDDLRRCILLLDGSLPTALLSVSGK</sequence>
<dbReference type="RefSeq" id="WP_302928632.1">
    <property type="nucleotide sequence ID" value="NZ_JAJEPW010000017.1"/>
</dbReference>
<accession>A0AAE3AE55</accession>
<dbReference type="PANTHER" id="PTHR43479">
    <property type="entry name" value="ACREF/ENVCD OPERON REPRESSOR-RELATED"/>
    <property type="match status" value="1"/>
</dbReference>
<protein>
    <submittedName>
        <fullName evidence="4">TetR/AcrR family transcriptional regulator C-terminal domain-containing protein</fullName>
    </submittedName>
</protein>
<dbReference type="Pfam" id="PF14278">
    <property type="entry name" value="TetR_C_8"/>
    <property type="match status" value="1"/>
</dbReference>
<feature type="domain" description="HTH tetR-type" evidence="3">
    <location>
        <begin position="1"/>
        <end position="61"/>
    </location>
</feature>
<reference evidence="4" key="1">
    <citation type="submission" date="2021-10" db="EMBL/GenBank/DDBJ databases">
        <title>Anaerobic single-cell dispensing facilitates the cultivation of human gut bacteria.</title>
        <authorList>
            <person name="Afrizal A."/>
        </authorList>
    </citation>
    <scope>NUCLEOTIDE SEQUENCE</scope>
    <source>
        <strain evidence="4">CLA-AA-H272</strain>
    </source>
</reference>
<evidence type="ECO:0000259" key="3">
    <source>
        <dbReference type="PROSITE" id="PS50977"/>
    </source>
</evidence>
<dbReference type="InterPro" id="IPR001647">
    <property type="entry name" value="HTH_TetR"/>
</dbReference>
<evidence type="ECO:0000313" key="4">
    <source>
        <dbReference type="EMBL" id="MCC2129358.1"/>
    </source>
</evidence>
<dbReference type="PANTHER" id="PTHR43479:SF7">
    <property type="entry name" value="TETR-FAMILY TRANSCRIPTIONAL REGULATOR"/>
    <property type="match status" value="1"/>
</dbReference>
<evidence type="ECO:0000313" key="5">
    <source>
        <dbReference type="Proteomes" id="UP001199319"/>
    </source>
</evidence>
<dbReference type="AlphaFoldDB" id="A0AAE3AE55"/>
<dbReference type="InterPro" id="IPR009057">
    <property type="entry name" value="Homeodomain-like_sf"/>
</dbReference>
<evidence type="ECO:0000256" key="1">
    <source>
        <dbReference type="ARBA" id="ARBA00023125"/>
    </source>
</evidence>
<organism evidence="4 5">
    <name type="scientific">Brotocaccenecus cirricatena</name>
    <dbReference type="NCBI Taxonomy" id="3064195"/>
    <lineage>
        <taxon>Bacteria</taxon>
        <taxon>Bacillati</taxon>
        <taxon>Bacillota</taxon>
        <taxon>Clostridia</taxon>
        <taxon>Eubacteriales</taxon>
        <taxon>Oscillospiraceae</taxon>
        <taxon>Brotocaccenecus</taxon>
    </lineage>
</organism>
<name>A0AAE3AE55_9FIRM</name>
<gene>
    <name evidence="4" type="ORF">LKD37_07495</name>
</gene>
<keyword evidence="1 2" id="KW-0238">DNA-binding</keyword>
<keyword evidence="5" id="KW-1185">Reference proteome</keyword>
<dbReference type="GO" id="GO:0003677">
    <property type="term" value="F:DNA binding"/>
    <property type="evidence" value="ECO:0007669"/>
    <property type="project" value="UniProtKB-UniRule"/>
</dbReference>
<dbReference type="PROSITE" id="PS50977">
    <property type="entry name" value="HTH_TETR_2"/>
    <property type="match status" value="1"/>
</dbReference>
<dbReference type="Pfam" id="PF00440">
    <property type="entry name" value="TetR_N"/>
    <property type="match status" value="1"/>
</dbReference>
<comment type="caution">
    <text evidence="4">The sequence shown here is derived from an EMBL/GenBank/DDBJ whole genome shotgun (WGS) entry which is preliminary data.</text>
</comment>
<dbReference type="InterPro" id="IPR039532">
    <property type="entry name" value="TetR_C_Firmicutes"/>
</dbReference>
<dbReference type="SUPFAM" id="SSF46689">
    <property type="entry name" value="Homeodomain-like"/>
    <property type="match status" value="1"/>
</dbReference>
<dbReference type="InterPro" id="IPR050624">
    <property type="entry name" value="HTH-type_Tx_Regulator"/>
</dbReference>
<proteinExistence type="predicted"/>
<evidence type="ECO:0000256" key="2">
    <source>
        <dbReference type="PROSITE-ProRule" id="PRU00335"/>
    </source>
</evidence>
<dbReference type="Proteomes" id="UP001199319">
    <property type="component" value="Unassembled WGS sequence"/>
</dbReference>